<reference evidence="1" key="1">
    <citation type="journal article" date="2021" name="New Phytol.">
        <title>Evolutionary innovations through gain and loss of genes in the ectomycorrhizal Boletales.</title>
        <authorList>
            <person name="Wu G."/>
            <person name="Miyauchi S."/>
            <person name="Morin E."/>
            <person name="Kuo A."/>
            <person name="Drula E."/>
            <person name="Varga T."/>
            <person name="Kohler A."/>
            <person name="Feng B."/>
            <person name="Cao Y."/>
            <person name="Lipzen A."/>
            <person name="Daum C."/>
            <person name="Hundley H."/>
            <person name="Pangilinan J."/>
            <person name="Johnson J."/>
            <person name="Barry K."/>
            <person name="LaButti K."/>
            <person name="Ng V."/>
            <person name="Ahrendt S."/>
            <person name="Min B."/>
            <person name="Choi I.G."/>
            <person name="Park H."/>
            <person name="Plett J.M."/>
            <person name="Magnuson J."/>
            <person name="Spatafora J.W."/>
            <person name="Nagy L.G."/>
            <person name="Henrissat B."/>
            <person name="Grigoriev I.V."/>
            <person name="Yang Z.L."/>
            <person name="Xu J."/>
            <person name="Martin F.M."/>
        </authorList>
    </citation>
    <scope>NUCLEOTIDE SEQUENCE</scope>
    <source>
        <strain evidence="1">KUC20120723A-06</strain>
    </source>
</reference>
<sequence length="421" mass="45145">MSIELANVADPPKEIEHSESHSQSTGEHMRKARFQFGTLLWCFFLIGWNDGSLGPLLPRIQEVYKVGFVPVSLLFVFMCAGSFIGAVINVTQTDRVGFGKMVVLGSIALWVTYSMQAAVVPFPAFVLASFIGGIGAAVQDAQGNGFVAALNDSAKMGYLHAAYGAGAFASPLVATQFSQLPRWSFHFLVSLGIALSNTILLYSAFRLQHQDDCLVDIGLEPGEKSTSQKATYKQILKLKTVHLLGLFILTYVGVEVTIGGWIVTYMVEVRHGGAASGYVSSGFWGGLMVGRVALLWFNRKLGEHRALLVYAVLAVGLQLIVWLVPSLVAGAVVVSFVGVLLGPTYPLAMNHAGRVLPPWLLTGSIGWIGGIGTAGSAFFPFLTGALASKVGIKVLQPLVVAMLATMAIVWMMVPKTPRRVD</sequence>
<keyword evidence="2" id="KW-1185">Reference proteome</keyword>
<proteinExistence type="predicted"/>
<evidence type="ECO:0000313" key="1">
    <source>
        <dbReference type="EMBL" id="KAH7920780.1"/>
    </source>
</evidence>
<name>A0ACB8B5I7_9AGAM</name>
<dbReference type="Proteomes" id="UP000790709">
    <property type="component" value="Unassembled WGS sequence"/>
</dbReference>
<comment type="caution">
    <text evidence="1">The sequence shown here is derived from an EMBL/GenBank/DDBJ whole genome shotgun (WGS) entry which is preliminary data.</text>
</comment>
<dbReference type="EMBL" id="MU266559">
    <property type="protein sequence ID" value="KAH7920780.1"/>
    <property type="molecule type" value="Genomic_DNA"/>
</dbReference>
<evidence type="ECO:0000313" key="2">
    <source>
        <dbReference type="Proteomes" id="UP000790709"/>
    </source>
</evidence>
<accession>A0ACB8B5I7</accession>
<organism evidence="1 2">
    <name type="scientific">Leucogyrophana mollusca</name>
    <dbReference type="NCBI Taxonomy" id="85980"/>
    <lineage>
        <taxon>Eukaryota</taxon>
        <taxon>Fungi</taxon>
        <taxon>Dikarya</taxon>
        <taxon>Basidiomycota</taxon>
        <taxon>Agaricomycotina</taxon>
        <taxon>Agaricomycetes</taxon>
        <taxon>Agaricomycetidae</taxon>
        <taxon>Boletales</taxon>
        <taxon>Boletales incertae sedis</taxon>
        <taxon>Leucogyrophana</taxon>
    </lineage>
</organism>
<protein>
    <submittedName>
        <fullName evidence="1">MFS general substrate transporter</fullName>
    </submittedName>
</protein>
<gene>
    <name evidence="1" type="ORF">BV22DRAFT_1198672</name>
</gene>